<dbReference type="InterPro" id="IPR036163">
    <property type="entry name" value="HMA_dom_sf"/>
</dbReference>
<dbReference type="InterPro" id="IPR044492">
    <property type="entry name" value="P_typ_ATPase_HD_dom"/>
</dbReference>
<dbReference type="RefSeq" id="WP_231627314.1">
    <property type="nucleotide sequence ID" value="NZ_FMUN01000004.1"/>
</dbReference>
<gene>
    <name evidence="18" type="ORF">SAMN05661077_1631</name>
</gene>
<dbReference type="SFLD" id="SFLDF00027">
    <property type="entry name" value="p-type_atpase"/>
    <property type="match status" value="1"/>
</dbReference>
<keyword evidence="6 15" id="KW-0812">Transmembrane</keyword>
<keyword evidence="8 15" id="KW-0547">Nucleotide-binding</keyword>
<comment type="similarity">
    <text evidence="2 15">Belongs to the cation transport ATPase (P-type) (TC 3.A.3) family. Type IB subfamily.</text>
</comment>
<evidence type="ECO:0000259" key="17">
    <source>
        <dbReference type="PROSITE" id="PS50846"/>
    </source>
</evidence>
<dbReference type="FunFam" id="2.70.150.10:FF:000002">
    <property type="entry name" value="Copper-transporting ATPase 1, putative"/>
    <property type="match status" value="1"/>
</dbReference>
<dbReference type="InterPro" id="IPR059000">
    <property type="entry name" value="ATPase_P-type_domA"/>
</dbReference>
<feature type="transmembrane region" description="Helical" evidence="15">
    <location>
        <begin position="431"/>
        <end position="450"/>
    </location>
</feature>
<dbReference type="InterPro" id="IPR021993">
    <property type="entry name" value="ATPase-cat-bd"/>
</dbReference>
<evidence type="ECO:0000313" key="18">
    <source>
        <dbReference type="EMBL" id="SCY26358.1"/>
    </source>
</evidence>
<evidence type="ECO:0000256" key="12">
    <source>
        <dbReference type="ARBA" id="ARBA00022989"/>
    </source>
</evidence>
<evidence type="ECO:0000256" key="3">
    <source>
        <dbReference type="ARBA" id="ARBA00022448"/>
    </source>
</evidence>
<evidence type="ECO:0000256" key="1">
    <source>
        <dbReference type="ARBA" id="ARBA00004651"/>
    </source>
</evidence>
<feature type="transmembrane region" description="Helical" evidence="15">
    <location>
        <begin position="214"/>
        <end position="231"/>
    </location>
</feature>
<dbReference type="Gene3D" id="2.70.150.10">
    <property type="entry name" value="Calcium-transporting ATPase, cytoplasmic transduction domain A"/>
    <property type="match status" value="1"/>
</dbReference>
<dbReference type="InterPro" id="IPR023298">
    <property type="entry name" value="ATPase_P-typ_TM_dom_sf"/>
</dbReference>
<dbReference type="CDD" id="cd02079">
    <property type="entry name" value="P-type_ATPase_HM"/>
    <property type="match status" value="1"/>
</dbReference>
<dbReference type="NCBIfam" id="TIGR01512">
    <property type="entry name" value="ATPase-IB2_Cd"/>
    <property type="match status" value="1"/>
</dbReference>
<protein>
    <submittedName>
        <fullName evidence="18">Cu2+-exporting ATPase</fullName>
    </submittedName>
</protein>
<dbReference type="InterPro" id="IPR023299">
    <property type="entry name" value="ATPase_P-typ_cyto_dom_N"/>
</dbReference>
<dbReference type="PRINTS" id="PR00119">
    <property type="entry name" value="CATATPASE"/>
</dbReference>
<dbReference type="PANTHER" id="PTHR43520">
    <property type="entry name" value="ATP7, ISOFORM B"/>
    <property type="match status" value="1"/>
</dbReference>
<proteinExistence type="inferred from homology"/>
<comment type="subcellular location">
    <subcellularLocation>
        <location evidence="1">Cell membrane</location>
        <topology evidence="1">Multi-pass membrane protein</topology>
    </subcellularLocation>
</comment>
<dbReference type="InterPro" id="IPR008250">
    <property type="entry name" value="ATPase_P-typ_transduc_dom_A_sf"/>
</dbReference>
<feature type="transmembrane region" description="Helical" evidence="15">
    <location>
        <begin position="765"/>
        <end position="781"/>
    </location>
</feature>
<dbReference type="Gene3D" id="3.30.70.100">
    <property type="match status" value="1"/>
</dbReference>
<dbReference type="NCBIfam" id="TIGR01494">
    <property type="entry name" value="ATPase_P-type"/>
    <property type="match status" value="1"/>
</dbReference>
<keyword evidence="7 15" id="KW-0479">Metal-binding</keyword>
<dbReference type="Pfam" id="PF00122">
    <property type="entry name" value="E1-E2_ATPase"/>
    <property type="match status" value="1"/>
</dbReference>
<dbReference type="STRING" id="381306.AN478_02200"/>
<keyword evidence="9 15" id="KW-0067">ATP-binding</keyword>
<dbReference type="GO" id="GO:0005507">
    <property type="term" value="F:copper ion binding"/>
    <property type="evidence" value="ECO:0007669"/>
    <property type="project" value="TreeGrafter"/>
</dbReference>
<dbReference type="PROSITE" id="PS01229">
    <property type="entry name" value="COF_2"/>
    <property type="match status" value="1"/>
</dbReference>
<dbReference type="SFLD" id="SFLDS00003">
    <property type="entry name" value="Haloacid_Dehalogenase"/>
    <property type="match status" value="1"/>
</dbReference>
<dbReference type="Pfam" id="PF12156">
    <property type="entry name" value="ATPase-cat_bd"/>
    <property type="match status" value="1"/>
</dbReference>
<evidence type="ECO:0000256" key="13">
    <source>
        <dbReference type="ARBA" id="ARBA00023065"/>
    </source>
</evidence>
<dbReference type="SFLD" id="SFLDG00002">
    <property type="entry name" value="C1.7:_P-type_atpase_like"/>
    <property type="match status" value="1"/>
</dbReference>
<keyword evidence="10" id="KW-0460">Magnesium</keyword>
<dbReference type="InterPro" id="IPR023214">
    <property type="entry name" value="HAD_sf"/>
</dbReference>
<evidence type="ECO:0000313" key="19">
    <source>
        <dbReference type="Proteomes" id="UP000183104"/>
    </source>
</evidence>
<dbReference type="GO" id="GO:0055070">
    <property type="term" value="P:copper ion homeostasis"/>
    <property type="evidence" value="ECO:0007669"/>
    <property type="project" value="TreeGrafter"/>
</dbReference>
<keyword evidence="5" id="KW-0597">Phosphoprotein</keyword>
<evidence type="ECO:0000256" key="10">
    <source>
        <dbReference type="ARBA" id="ARBA00022842"/>
    </source>
</evidence>
<evidence type="ECO:0000256" key="16">
    <source>
        <dbReference type="SAM" id="MobiDB-lite"/>
    </source>
</evidence>
<dbReference type="PANTHER" id="PTHR43520:SF5">
    <property type="entry name" value="CATION-TRANSPORTING P-TYPE ATPASE-RELATED"/>
    <property type="match status" value="1"/>
</dbReference>
<evidence type="ECO:0000256" key="8">
    <source>
        <dbReference type="ARBA" id="ARBA00022741"/>
    </source>
</evidence>
<dbReference type="Pfam" id="PF00702">
    <property type="entry name" value="Hydrolase"/>
    <property type="match status" value="1"/>
</dbReference>
<dbReference type="SUPFAM" id="SSF56784">
    <property type="entry name" value="HAD-like"/>
    <property type="match status" value="1"/>
</dbReference>
<keyword evidence="4 15" id="KW-1003">Cell membrane</keyword>
<dbReference type="Pfam" id="PF00403">
    <property type="entry name" value="HMA"/>
    <property type="match status" value="1"/>
</dbReference>
<dbReference type="SUPFAM" id="SSF81665">
    <property type="entry name" value="Calcium ATPase, transmembrane domain M"/>
    <property type="match status" value="1"/>
</dbReference>
<dbReference type="PROSITE" id="PS00154">
    <property type="entry name" value="ATPASE_E1_E2"/>
    <property type="match status" value="1"/>
</dbReference>
<dbReference type="Gene3D" id="3.40.50.1000">
    <property type="entry name" value="HAD superfamily/HAD-like"/>
    <property type="match status" value="1"/>
</dbReference>
<name>A0A1G5EIT6_9GAMM</name>
<dbReference type="GO" id="GO:0005524">
    <property type="term" value="F:ATP binding"/>
    <property type="evidence" value="ECO:0007669"/>
    <property type="project" value="UniProtKB-UniRule"/>
</dbReference>
<sequence length="824" mass="88241">MPSSAAGCFHCGLPVPGGDPWRGTVAGEEASFCCAGCRAVAEAIDRAGLVDYYQQRTAFPERPEEAVPAELGGAELLDREEVQRSFVRDDGAAREASLILEGITCAACIWLNERQLQQTPGILDAQVNYTTHRARVRWDPERITLSQILQRIGAIGYTAHPYDPERQEAAIARERRDLLKRIGVAAMGAVQLMMIAVGIYAADFYPIDERFLEFFRWISFALAVPVVAYSARPFFTGAWSSLRRGQGSMDIPVALALGLTFAASSWATVSGRGDVYFETMAMFVLFLLTSRYLEMNARKRAAEANEELSKLVPNMARRLEADGGTAWVPVGDLQSGDRVRVVPGETIPVDGTVAEGHSDVNESALTGEQTPVHRGPGETVLGGTTNGEGPLTIQVERVGEETFMSGVLRLLEDAQAARPRIARQAERASRWFVWALLATATVVGAAWWVYDPERAFWIVVALLIVTCPCALALATPTALVVATGELAKRGVLAARGEALETLSEVTRVVFDKTGTLTRGRLRLSAWKGHPGALKRAAALEQASEHPVAAALVGAADDPGEPGERLENFPGRGVSGHLEGRRYWVGAYGWVAEQAGAAPEVLAAEATRMDGRGETVVGLASETGWEAVFGIADEPRPEARATVAALRERGWAVSMVTGDSEAAAGSLARQAGIGEVHARQRPEDKLDLVRAWQRQGEVVAVVGDGLNDGPVLAGADVSFAMGAGVQAARASADFILLSNRLERLPEVAHIGEAALRNIRQNLKLSFGYNALVVPLAALGWVAPWMAAILMPASSLMVVGNALRLRGLGRQRARAAARAPAPVPHA</sequence>
<evidence type="ECO:0000256" key="6">
    <source>
        <dbReference type="ARBA" id="ARBA00022692"/>
    </source>
</evidence>
<dbReference type="AlphaFoldDB" id="A0A1G5EIT6"/>
<keyword evidence="13" id="KW-0406">Ion transport</keyword>
<dbReference type="Gene3D" id="3.40.1110.10">
    <property type="entry name" value="Calcium-transporting ATPase, cytoplasmic domain N"/>
    <property type="match status" value="1"/>
</dbReference>
<dbReference type="NCBIfam" id="TIGR01511">
    <property type="entry name" value="ATPase-IB1_Cu"/>
    <property type="match status" value="1"/>
</dbReference>
<dbReference type="Proteomes" id="UP000183104">
    <property type="component" value="Unassembled WGS sequence"/>
</dbReference>
<feature type="domain" description="HMA" evidence="17">
    <location>
        <begin position="94"/>
        <end position="160"/>
    </location>
</feature>
<dbReference type="InterPro" id="IPR006121">
    <property type="entry name" value="HMA_dom"/>
</dbReference>
<dbReference type="InterPro" id="IPR036412">
    <property type="entry name" value="HAD-like_sf"/>
</dbReference>
<dbReference type="NCBIfam" id="TIGR01525">
    <property type="entry name" value="ATPase-IB_hvy"/>
    <property type="match status" value="1"/>
</dbReference>
<keyword evidence="3" id="KW-0813">Transport</keyword>
<dbReference type="GO" id="GO:0005886">
    <property type="term" value="C:plasma membrane"/>
    <property type="evidence" value="ECO:0007669"/>
    <property type="project" value="UniProtKB-SubCell"/>
</dbReference>
<feature type="region of interest" description="Disordered" evidence="16">
    <location>
        <begin position="366"/>
        <end position="386"/>
    </location>
</feature>
<evidence type="ECO:0000256" key="4">
    <source>
        <dbReference type="ARBA" id="ARBA00022475"/>
    </source>
</evidence>
<dbReference type="SUPFAM" id="SSF81653">
    <property type="entry name" value="Calcium ATPase, transduction domain A"/>
    <property type="match status" value="1"/>
</dbReference>
<feature type="transmembrane region" description="Helical" evidence="15">
    <location>
        <begin position="456"/>
        <end position="482"/>
    </location>
</feature>
<feature type="transmembrane region" description="Helical" evidence="15">
    <location>
        <begin position="182"/>
        <end position="202"/>
    </location>
</feature>
<dbReference type="EMBL" id="FMUN01000004">
    <property type="protein sequence ID" value="SCY26358.1"/>
    <property type="molecule type" value="Genomic_DNA"/>
</dbReference>
<accession>A0A1G5EIT6</accession>
<dbReference type="GO" id="GO:0043682">
    <property type="term" value="F:P-type divalent copper transporter activity"/>
    <property type="evidence" value="ECO:0007669"/>
    <property type="project" value="TreeGrafter"/>
</dbReference>
<keyword evidence="11" id="KW-1278">Translocase</keyword>
<keyword evidence="12 15" id="KW-1133">Transmembrane helix</keyword>
<keyword evidence="14 15" id="KW-0472">Membrane</keyword>
<organism evidence="18 19">
    <name type="scientific">Thiohalorhabdus denitrificans</name>
    <dbReference type="NCBI Taxonomy" id="381306"/>
    <lineage>
        <taxon>Bacteria</taxon>
        <taxon>Pseudomonadati</taxon>
        <taxon>Pseudomonadota</taxon>
        <taxon>Gammaproteobacteria</taxon>
        <taxon>Thiohalorhabdales</taxon>
        <taxon>Thiohalorhabdaceae</taxon>
        <taxon>Thiohalorhabdus</taxon>
    </lineage>
</organism>
<feature type="transmembrane region" description="Helical" evidence="15">
    <location>
        <begin position="251"/>
        <end position="269"/>
    </location>
</feature>
<evidence type="ECO:0000256" key="9">
    <source>
        <dbReference type="ARBA" id="ARBA00022840"/>
    </source>
</evidence>
<evidence type="ECO:0000256" key="5">
    <source>
        <dbReference type="ARBA" id="ARBA00022553"/>
    </source>
</evidence>
<dbReference type="PROSITE" id="PS50846">
    <property type="entry name" value="HMA_2"/>
    <property type="match status" value="1"/>
</dbReference>
<evidence type="ECO:0000256" key="2">
    <source>
        <dbReference type="ARBA" id="ARBA00006024"/>
    </source>
</evidence>
<reference evidence="19" key="1">
    <citation type="submission" date="2016-10" db="EMBL/GenBank/DDBJ databases">
        <authorList>
            <person name="Varghese N."/>
        </authorList>
    </citation>
    <scope>NUCLEOTIDE SEQUENCE [LARGE SCALE GENOMIC DNA]</scope>
    <source>
        <strain evidence="19">HL 19</strain>
    </source>
</reference>
<evidence type="ECO:0000256" key="14">
    <source>
        <dbReference type="ARBA" id="ARBA00023136"/>
    </source>
</evidence>
<dbReference type="InterPro" id="IPR027256">
    <property type="entry name" value="P-typ_ATPase_IB"/>
</dbReference>
<evidence type="ECO:0000256" key="7">
    <source>
        <dbReference type="ARBA" id="ARBA00022723"/>
    </source>
</evidence>
<evidence type="ECO:0000256" key="15">
    <source>
        <dbReference type="RuleBase" id="RU362081"/>
    </source>
</evidence>
<dbReference type="SUPFAM" id="SSF55008">
    <property type="entry name" value="HMA, heavy metal-associated domain"/>
    <property type="match status" value="1"/>
</dbReference>
<feature type="transmembrane region" description="Helical" evidence="15">
    <location>
        <begin position="275"/>
        <end position="293"/>
    </location>
</feature>
<evidence type="ECO:0000256" key="11">
    <source>
        <dbReference type="ARBA" id="ARBA00022967"/>
    </source>
</evidence>
<dbReference type="GO" id="GO:0016887">
    <property type="term" value="F:ATP hydrolysis activity"/>
    <property type="evidence" value="ECO:0007669"/>
    <property type="project" value="InterPro"/>
</dbReference>
<dbReference type="InterPro" id="IPR018303">
    <property type="entry name" value="ATPase_P-typ_P_site"/>
</dbReference>
<keyword evidence="19" id="KW-1185">Reference proteome</keyword>
<dbReference type="CDD" id="cd00371">
    <property type="entry name" value="HMA"/>
    <property type="match status" value="1"/>
</dbReference>
<dbReference type="InterPro" id="IPR001757">
    <property type="entry name" value="P_typ_ATPase"/>
</dbReference>